<feature type="domain" description="Signal transduction histidine kinase internal region" evidence="3">
    <location>
        <begin position="428"/>
        <end position="505"/>
    </location>
</feature>
<dbReference type="EMBL" id="FQUQ01000008">
    <property type="protein sequence ID" value="SHG88694.1"/>
    <property type="molecule type" value="Genomic_DNA"/>
</dbReference>
<name>A0A1M5NGK7_9SPHI</name>
<dbReference type="Pfam" id="PF13181">
    <property type="entry name" value="TPR_8"/>
    <property type="match status" value="2"/>
</dbReference>
<evidence type="ECO:0000313" key="5">
    <source>
        <dbReference type="Proteomes" id="UP000184287"/>
    </source>
</evidence>
<organism evidence="4 5">
    <name type="scientific">Pedobacter caeni</name>
    <dbReference type="NCBI Taxonomy" id="288992"/>
    <lineage>
        <taxon>Bacteria</taxon>
        <taxon>Pseudomonadati</taxon>
        <taxon>Bacteroidota</taxon>
        <taxon>Sphingobacteriia</taxon>
        <taxon>Sphingobacteriales</taxon>
        <taxon>Sphingobacteriaceae</taxon>
        <taxon>Pedobacter</taxon>
    </lineage>
</organism>
<keyword evidence="2" id="KW-0472">Membrane</keyword>
<dbReference type="InterPro" id="IPR019734">
    <property type="entry name" value="TPR_rpt"/>
</dbReference>
<dbReference type="Proteomes" id="UP000184287">
    <property type="component" value="Unassembled WGS sequence"/>
</dbReference>
<dbReference type="SUPFAM" id="SSF48452">
    <property type="entry name" value="TPR-like"/>
    <property type="match status" value="2"/>
</dbReference>
<dbReference type="SUPFAM" id="SSF55874">
    <property type="entry name" value="ATPase domain of HSP90 chaperone/DNA topoisomerase II/histidine kinase"/>
    <property type="match status" value="1"/>
</dbReference>
<reference evidence="5" key="1">
    <citation type="submission" date="2016-11" db="EMBL/GenBank/DDBJ databases">
        <authorList>
            <person name="Varghese N."/>
            <person name="Submissions S."/>
        </authorList>
    </citation>
    <scope>NUCLEOTIDE SEQUENCE [LARGE SCALE GENOMIC DNA]</scope>
    <source>
        <strain evidence="5">DSM 16990</strain>
    </source>
</reference>
<feature type="transmembrane region" description="Helical" evidence="2">
    <location>
        <begin position="393"/>
        <end position="413"/>
    </location>
</feature>
<dbReference type="InterPro" id="IPR010559">
    <property type="entry name" value="Sig_transdc_His_kin_internal"/>
</dbReference>
<keyword evidence="2" id="KW-1133">Transmembrane helix</keyword>
<evidence type="ECO:0000256" key="1">
    <source>
        <dbReference type="SAM" id="Coils"/>
    </source>
</evidence>
<dbReference type="STRING" id="288992.SAMN04488522_108137"/>
<feature type="coiled-coil region" evidence="1">
    <location>
        <begin position="408"/>
        <end position="435"/>
    </location>
</feature>
<gene>
    <name evidence="4" type="ORF">SAMN04488522_108137</name>
</gene>
<dbReference type="Pfam" id="PF06580">
    <property type="entry name" value="His_kinase"/>
    <property type="match status" value="1"/>
</dbReference>
<dbReference type="GO" id="GO:0000155">
    <property type="term" value="F:phosphorelay sensor kinase activity"/>
    <property type="evidence" value="ECO:0007669"/>
    <property type="project" value="InterPro"/>
</dbReference>
<dbReference type="InterPro" id="IPR011990">
    <property type="entry name" value="TPR-like_helical_dom_sf"/>
</dbReference>
<dbReference type="PANTHER" id="PTHR34220">
    <property type="entry name" value="SENSOR HISTIDINE KINASE YPDA"/>
    <property type="match status" value="1"/>
</dbReference>
<dbReference type="InterPro" id="IPR036890">
    <property type="entry name" value="HATPase_C_sf"/>
</dbReference>
<proteinExistence type="predicted"/>
<dbReference type="PANTHER" id="PTHR34220:SF7">
    <property type="entry name" value="SENSOR HISTIDINE KINASE YPDA"/>
    <property type="match status" value="1"/>
</dbReference>
<dbReference type="InterPro" id="IPR050640">
    <property type="entry name" value="Bact_2-comp_sensor_kinase"/>
</dbReference>
<sequence length="629" mass="72160">MKRTAPYLLLFFLICFYGSCKEKKTNSSALQGNILKEERMMACLKKEVNPLFGELEFQKAGKKLDSLGRLLDENSTYGMLCSFWRLKSTYHLGEKEYDSARFYLIKAHELALEKDTIKKHIIGATIQFADLYEGEKDLPKALKYAREAYLMTDKTDSNTISFICVRLVKLYMNMNDPELSYKYAKEGFRLSPDPGRKLSCATNIANYYTNKGKLDSAEIFYKKYLLSDTIFKHPAFQATNHENYGLFLLKKGDLKAGFEEQQFALSIYRKMDMLDAETCFNMASTYHKLGKYEVSNRYLDTALVLSYEESELSNLKKNWSLRANNLQALKHYKEAFSALDSSYTYYQQEVGESLISQARELETKYEVKVKDQKIELLTVSNAANNKIARQNKILAIALTGLMILPIIVIFLLSRRRKLKQQLKETELEQQLLRSQMEPHFIFNTLSVLQALIRNGEKDRAVGYLSKFAGLLRLNLKNSRTGLVPLSEELEALILYLGLQSTRFEGTFDYEVNCYEDYEEDEIMIPPMLLQPFVENAIQHGLRNLPYKGKLNITILKQEEHLIYCKIEDNGCGVNAVRTSAEGNSLSTSITRERLAIFGKKTKLQASLKITDRSDFGEQGTLVELVIPAP</sequence>
<dbReference type="AlphaFoldDB" id="A0A1M5NGK7"/>
<keyword evidence="2" id="KW-0812">Transmembrane</keyword>
<evidence type="ECO:0000259" key="3">
    <source>
        <dbReference type="Pfam" id="PF06580"/>
    </source>
</evidence>
<evidence type="ECO:0000313" key="4">
    <source>
        <dbReference type="EMBL" id="SHG88694.1"/>
    </source>
</evidence>
<keyword evidence="1" id="KW-0175">Coiled coil</keyword>
<dbReference type="GO" id="GO:0016020">
    <property type="term" value="C:membrane"/>
    <property type="evidence" value="ECO:0007669"/>
    <property type="project" value="InterPro"/>
</dbReference>
<dbReference type="Gene3D" id="1.25.40.10">
    <property type="entry name" value="Tetratricopeptide repeat domain"/>
    <property type="match status" value="2"/>
</dbReference>
<keyword evidence="5" id="KW-1185">Reference proteome</keyword>
<dbReference type="Gene3D" id="3.30.565.10">
    <property type="entry name" value="Histidine kinase-like ATPase, C-terminal domain"/>
    <property type="match status" value="1"/>
</dbReference>
<accession>A0A1M5NGK7</accession>
<protein>
    <submittedName>
        <fullName evidence="4">Tetratricopeptide repeat-containing protein</fullName>
    </submittedName>
</protein>
<evidence type="ECO:0000256" key="2">
    <source>
        <dbReference type="SAM" id="Phobius"/>
    </source>
</evidence>